<dbReference type="EMBL" id="JANPWB010000006">
    <property type="protein sequence ID" value="KAJ1178066.1"/>
    <property type="molecule type" value="Genomic_DNA"/>
</dbReference>
<dbReference type="Proteomes" id="UP001066276">
    <property type="component" value="Chromosome 3_2"/>
</dbReference>
<name>A0AAV7TNP0_PLEWA</name>
<accession>A0AAV7TNP0</accession>
<evidence type="ECO:0000256" key="1">
    <source>
        <dbReference type="SAM" id="MobiDB-lite"/>
    </source>
</evidence>
<organism evidence="2 3">
    <name type="scientific">Pleurodeles waltl</name>
    <name type="common">Iberian ribbed newt</name>
    <dbReference type="NCBI Taxonomy" id="8319"/>
    <lineage>
        <taxon>Eukaryota</taxon>
        <taxon>Metazoa</taxon>
        <taxon>Chordata</taxon>
        <taxon>Craniata</taxon>
        <taxon>Vertebrata</taxon>
        <taxon>Euteleostomi</taxon>
        <taxon>Amphibia</taxon>
        <taxon>Batrachia</taxon>
        <taxon>Caudata</taxon>
        <taxon>Salamandroidea</taxon>
        <taxon>Salamandridae</taxon>
        <taxon>Pleurodelinae</taxon>
        <taxon>Pleurodeles</taxon>
    </lineage>
</organism>
<dbReference type="AlphaFoldDB" id="A0AAV7TNP0"/>
<evidence type="ECO:0000313" key="3">
    <source>
        <dbReference type="Proteomes" id="UP001066276"/>
    </source>
</evidence>
<reference evidence="2" key="1">
    <citation type="journal article" date="2022" name="bioRxiv">
        <title>Sequencing and chromosome-scale assembly of the giantPleurodeles waltlgenome.</title>
        <authorList>
            <person name="Brown T."/>
            <person name="Elewa A."/>
            <person name="Iarovenko S."/>
            <person name="Subramanian E."/>
            <person name="Araus A.J."/>
            <person name="Petzold A."/>
            <person name="Susuki M."/>
            <person name="Suzuki K.-i.T."/>
            <person name="Hayashi T."/>
            <person name="Toyoda A."/>
            <person name="Oliveira C."/>
            <person name="Osipova E."/>
            <person name="Leigh N.D."/>
            <person name="Simon A."/>
            <person name="Yun M.H."/>
        </authorList>
    </citation>
    <scope>NUCLEOTIDE SEQUENCE</scope>
    <source>
        <strain evidence="2">20211129_DDA</strain>
        <tissue evidence="2">Liver</tissue>
    </source>
</reference>
<sequence>MALGWAPLDQRLPSELGATGGGRGPEPLEVLSRRGLQRIGHTAGPDAGPSRPPQTPDGLPPIDCLGGGGADLARPGGALNGSAGSQTRRRLGRPWTGHLAERTHKVSRPEWEPGGAEVRCSLWDRTPEVGQVLVVLPRGLLGLP</sequence>
<proteinExistence type="predicted"/>
<gene>
    <name evidence="2" type="ORF">NDU88_003315</name>
</gene>
<feature type="region of interest" description="Disordered" evidence="1">
    <location>
        <begin position="1"/>
        <end position="97"/>
    </location>
</feature>
<comment type="caution">
    <text evidence="2">The sequence shown here is derived from an EMBL/GenBank/DDBJ whole genome shotgun (WGS) entry which is preliminary data.</text>
</comment>
<evidence type="ECO:0000313" key="2">
    <source>
        <dbReference type="EMBL" id="KAJ1178066.1"/>
    </source>
</evidence>
<keyword evidence="3" id="KW-1185">Reference proteome</keyword>
<feature type="compositionally biased region" description="Pro residues" evidence="1">
    <location>
        <begin position="50"/>
        <end position="59"/>
    </location>
</feature>
<protein>
    <submittedName>
        <fullName evidence="2">Uncharacterized protein</fullName>
    </submittedName>
</protein>